<evidence type="ECO:0000259" key="1">
    <source>
        <dbReference type="Pfam" id="PF23993"/>
    </source>
</evidence>
<evidence type="ECO:0000313" key="4">
    <source>
        <dbReference type="Proteomes" id="UP000003751"/>
    </source>
</evidence>
<evidence type="ECO:0000313" key="5">
    <source>
        <dbReference type="Proteomes" id="UP000184203"/>
    </source>
</evidence>
<evidence type="ECO:0000313" key="3">
    <source>
        <dbReference type="EMBL" id="SHK21359.1"/>
    </source>
</evidence>
<dbReference type="PATRIC" id="fig|797209.4.peg.3208"/>
<reference evidence="3" key="3">
    <citation type="submission" date="2016-11" db="EMBL/GenBank/DDBJ databases">
        <authorList>
            <person name="Jaros S."/>
            <person name="Januszkiewicz K."/>
            <person name="Wedrychowicz H."/>
        </authorList>
    </citation>
    <scope>NUCLEOTIDE SEQUENCE [LARGE SCALE GENOMIC DNA]</scope>
    <source>
        <strain evidence="3">DX253</strain>
    </source>
</reference>
<reference evidence="5" key="2">
    <citation type="submission" date="2016-11" db="EMBL/GenBank/DDBJ databases">
        <authorList>
            <person name="Varghese N."/>
            <person name="Submissions S."/>
        </authorList>
    </citation>
    <scope>NUCLEOTIDE SEQUENCE [LARGE SCALE GENOMIC DNA]</scope>
    <source>
        <strain evidence="5">DX253</strain>
    </source>
</reference>
<dbReference type="EMBL" id="FRAN01000001">
    <property type="protein sequence ID" value="SHK21359.1"/>
    <property type="molecule type" value="Genomic_DNA"/>
</dbReference>
<feature type="domain" description="DUF7311" evidence="1">
    <location>
        <begin position="3"/>
        <end position="174"/>
    </location>
</feature>
<sequence>MSVRTVLAVVLALALCSVSVPAIDHARRDRATYRADAELATVSRSMTDLADETAVRFGDLPPTGGGPRGARRVVSLSLPPESVTVGRIEFVAIGGVPGRQSLKDDFGDVLAYRVAGGSTRVRHVPFDVRIATRSETDGGWTVRPDGEPLVVHAPARRDIALLLVEYRGRRTVLVVPAAQL</sequence>
<accession>E7QWU8</accession>
<organism evidence="2 4">
    <name type="scientific">Haladaptatus paucihalophilus DX253</name>
    <dbReference type="NCBI Taxonomy" id="797209"/>
    <lineage>
        <taxon>Archaea</taxon>
        <taxon>Methanobacteriati</taxon>
        <taxon>Methanobacteriota</taxon>
        <taxon>Stenosarchaea group</taxon>
        <taxon>Halobacteria</taxon>
        <taxon>Halobacteriales</taxon>
        <taxon>Haladaptataceae</taxon>
        <taxon>Haladaptatus</taxon>
    </lineage>
</organism>
<reference evidence="2 4" key="1">
    <citation type="journal article" date="2014" name="ISME J.">
        <title>Trehalose/2-sulfotrehalose biosynthesis and glycine-betaine uptake are widely spread mechanisms for osmoadaptation in the Halobacteriales.</title>
        <authorList>
            <person name="Youssef N.H."/>
            <person name="Savage-Ashlock K.N."/>
            <person name="McCully A.L."/>
            <person name="Luedtke B."/>
            <person name="Shaw E.I."/>
            <person name="Hoff W.D."/>
            <person name="Elshahed M.S."/>
        </authorList>
    </citation>
    <scope>NUCLEOTIDE SEQUENCE [LARGE SCALE GENOMIC DNA]</scope>
    <source>
        <strain evidence="2 4">DX253</strain>
    </source>
</reference>
<dbReference type="AlphaFoldDB" id="E7QWU8"/>
<dbReference type="Proteomes" id="UP000184203">
    <property type="component" value="Unassembled WGS sequence"/>
</dbReference>
<dbReference type="InterPro" id="IPR055735">
    <property type="entry name" value="DUF7311"/>
</dbReference>
<dbReference type="RefSeq" id="WP_007981610.1">
    <property type="nucleotide sequence ID" value="NZ_AEMG01000019.1"/>
</dbReference>
<dbReference type="Proteomes" id="UP000003751">
    <property type="component" value="Unassembled WGS sequence"/>
</dbReference>
<gene>
    <name evidence="3" type="ORF">SAMN05444342_0968</name>
    <name evidence="2" type="ORF">ZOD2009_16433</name>
</gene>
<evidence type="ECO:0000313" key="2">
    <source>
        <dbReference type="EMBL" id="EFW90751.1"/>
    </source>
</evidence>
<name>E7QWU8_HALPU</name>
<dbReference type="EMBL" id="AEMG01000019">
    <property type="protein sequence ID" value="EFW90751.1"/>
    <property type="molecule type" value="Genomic_DNA"/>
</dbReference>
<proteinExistence type="predicted"/>
<dbReference type="Pfam" id="PF23993">
    <property type="entry name" value="DUF7311"/>
    <property type="match status" value="1"/>
</dbReference>
<keyword evidence="5" id="KW-1185">Reference proteome</keyword>
<dbReference type="OrthoDB" id="248727at2157"/>
<protein>
    <recommendedName>
        <fullName evidence="1">DUF7311 domain-containing protein</fullName>
    </recommendedName>
</protein>
<dbReference type="STRING" id="797209.GCA_000376445_03150"/>